<organism evidence="1 2">
    <name type="scientific">Diphasiastrum complanatum</name>
    <name type="common">Issler's clubmoss</name>
    <name type="synonym">Lycopodium complanatum</name>
    <dbReference type="NCBI Taxonomy" id="34168"/>
    <lineage>
        <taxon>Eukaryota</taxon>
        <taxon>Viridiplantae</taxon>
        <taxon>Streptophyta</taxon>
        <taxon>Embryophyta</taxon>
        <taxon>Tracheophyta</taxon>
        <taxon>Lycopodiopsida</taxon>
        <taxon>Lycopodiales</taxon>
        <taxon>Lycopodiaceae</taxon>
        <taxon>Lycopodioideae</taxon>
        <taxon>Diphasiastrum</taxon>
    </lineage>
</organism>
<accession>A0ACC2EHN4</accession>
<dbReference type="Proteomes" id="UP001162992">
    <property type="component" value="Chromosome 2"/>
</dbReference>
<keyword evidence="2" id="KW-1185">Reference proteome</keyword>
<dbReference type="EMBL" id="CM055093">
    <property type="protein sequence ID" value="KAJ7566021.1"/>
    <property type="molecule type" value="Genomic_DNA"/>
</dbReference>
<protein>
    <submittedName>
        <fullName evidence="1">Uncharacterized protein</fullName>
    </submittedName>
</protein>
<sequence length="108" mass="12311">MLYCVSVFTSQVLFKYVEGINGMLILNLIMRSTITDKNLLNGRSRNFCHFLQIKTIFLPVCYHSSHKNNHETAGSLTLACSSYLRCFFPFGFLKIGAIFVARRCGTYP</sequence>
<gene>
    <name evidence="1" type="ORF">O6H91_02G085200</name>
</gene>
<name>A0ACC2EHN4_DIPCM</name>
<reference evidence="2" key="1">
    <citation type="journal article" date="2024" name="Proc. Natl. Acad. Sci. U.S.A.">
        <title>Extraordinary preservation of gene collinearity over three hundred million years revealed in homosporous lycophytes.</title>
        <authorList>
            <person name="Li C."/>
            <person name="Wickell D."/>
            <person name="Kuo L.Y."/>
            <person name="Chen X."/>
            <person name="Nie B."/>
            <person name="Liao X."/>
            <person name="Peng D."/>
            <person name="Ji J."/>
            <person name="Jenkins J."/>
            <person name="Williams M."/>
            <person name="Shu S."/>
            <person name="Plott C."/>
            <person name="Barry K."/>
            <person name="Rajasekar S."/>
            <person name="Grimwood J."/>
            <person name="Han X."/>
            <person name="Sun S."/>
            <person name="Hou Z."/>
            <person name="He W."/>
            <person name="Dai G."/>
            <person name="Sun C."/>
            <person name="Schmutz J."/>
            <person name="Leebens-Mack J.H."/>
            <person name="Li F.W."/>
            <person name="Wang L."/>
        </authorList>
    </citation>
    <scope>NUCLEOTIDE SEQUENCE [LARGE SCALE GENOMIC DNA]</scope>
    <source>
        <strain evidence="2">cv. PW_Plant_1</strain>
    </source>
</reference>
<comment type="caution">
    <text evidence="1">The sequence shown here is derived from an EMBL/GenBank/DDBJ whole genome shotgun (WGS) entry which is preliminary data.</text>
</comment>
<evidence type="ECO:0000313" key="2">
    <source>
        <dbReference type="Proteomes" id="UP001162992"/>
    </source>
</evidence>
<evidence type="ECO:0000313" key="1">
    <source>
        <dbReference type="EMBL" id="KAJ7566021.1"/>
    </source>
</evidence>
<proteinExistence type="predicted"/>